<keyword evidence="5" id="KW-1185">Reference proteome</keyword>
<evidence type="ECO:0000313" key="5">
    <source>
        <dbReference type="Proteomes" id="UP000199481"/>
    </source>
</evidence>
<dbReference type="InterPro" id="IPR002177">
    <property type="entry name" value="DPS_DNA-bd"/>
</dbReference>
<dbReference type="Pfam" id="PF00210">
    <property type="entry name" value="Ferritin"/>
    <property type="match status" value="1"/>
</dbReference>
<dbReference type="Proteomes" id="UP000199481">
    <property type="component" value="Unassembled WGS sequence"/>
</dbReference>
<protein>
    <submittedName>
        <fullName evidence="4">Starvation-inducible DNA-binding protein</fullName>
    </submittedName>
</protein>
<accession>A0A1H0Z2S5</accession>
<organism evidence="4 5">
    <name type="scientific">Carnobacterium viridans</name>
    <dbReference type="NCBI Taxonomy" id="174587"/>
    <lineage>
        <taxon>Bacteria</taxon>
        <taxon>Bacillati</taxon>
        <taxon>Bacillota</taxon>
        <taxon>Bacilli</taxon>
        <taxon>Lactobacillales</taxon>
        <taxon>Carnobacteriaceae</taxon>
        <taxon>Carnobacterium</taxon>
    </lineage>
</organism>
<feature type="domain" description="Ferritin/DPS" evidence="3">
    <location>
        <begin position="9"/>
        <end position="151"/>
    </location>
</feature>
<dbReference type="PROSITE" id="PS00818">
    <property type="entry name" value="DPS_1"/>
    <property type="match status" value="1"/>
</dbReference>
<dbReference type="InterPro" id="IPR008331">
    <property type="entry name" value="Ferritin_DPS_dom"/>
</dbReference>
<evidence type="ECO:0000313" key="4">
    <source>
        <dbReference type="EMBL" id="SDQ21713.1"/>
    </source>
</evidence>
<sequence>MAKQTEVQELLNELVATYGVFNIKLYQHHFYVKGPHFFKLHETFEELYDGVTEQFDELAERLIAVGGKPYATLGEFLEHSLVKEAPYDGKETAEEMVASTVSDYRIIGDKLAKGIVLTGEAGDDATQDLLIGYKSGVDKTVWMLQAYLGKDPLDA</sequence>
<keyword evidence="4" id="KW-0238">DNA-binding</keyword>
<dbReference type="CDD" id="cd01043">
    <property type="entry name" value="DPS"/>
    <property type="match status" value="1"/>
</dbReference>
<dbReference type="RefSeq" id="WP_089976278.1">
    <property type="nucleotide sequence ID" value="NZ_CP084916.1"/>
</dbReference>
<dbReference type="SUPFAM" id="SSF47240">
    <property type="entry name" value="Ferritin-like"/>
    <property type="match status" value="1"/>
</dbReference>
<dbReference type="PIRSF" id="PIRSF005900">
    <property type="entry name" value="Dps"/>
    <property type="match status" value="1"/>
</dbReference>
<dbReference type="PANTHER" id="PTHR42932">
    <property type="entry name" value="GENERAL STRESS PROTEIN 20U"/>
    <property type="match status" value="1"/>
</dbReference>
<dbReference type="AlphaFoldDB" id="A0A1H0Z2S5"/>
<dbReference type="GO" id="GO:0016722">
    <property type="term" value="F:oxidoreductase activity, acting on metal ions"/>
    <property type="evidence" value="ECO:0007669"/>
    <property type="project" value="InterPro"/>
</dbReference>
<evidence type="ECO:0000256" key="2">
    <source>
        <dbReference type="RuleBase" id="RU003875"/>
    </source>
</evidence>
<reference evidence="5" key="1">
    <citation type="submission" date="2016-10" db="EMBL/GenBank/DDBJ databases">
        <authorList>
            <person name="Varghese N."/>
            <person name="Submissions S."/>
        </authorList>
    </citation>
    <scope>NUCLEOTIDE SEQUENCE [LARGE SCALE GENOMIC DNA]</scope>
    <source>
        <strain evidence="5">MPL-11</strain>
    </source>
</reference>
<dbReference type="Gene3D" id="1.20.1260.10">
    <property type="match status" value="1"/>
</dbReference>
<dbReference type="GO" id="GO:0003677">
    <property type="term" value="F:DNA binding"/>
    <property type="evidence" value="ECO:0007669"/>
    <property type="project" value="UniProtKB-KW"/>
</dbReference>
<evidence type="ECO:0000259" key="3">
    <source>
        <dbReference type="Pfam" id="PF00210"/>
    </source>
</evidence>
<proteinExistence type="inferred from homology"/>
<dbReference type="GO" id="GO:0008199">
    <property type="term" value="F:ferric iron binding"/>
    <property type="evidence" value="ECO:0007669"/>
    <property type="project" value="InterPro"/>
</dbReference>
<name>A0A1H0Z2S5_9LACT</name>
<evidence type="ECO:0000256" key="1">
    <source>
        <dbReference type="ARBA" id="ARBA00009497"/>
    </source>
</evidence>
<dbReference type="PRINTS" id="PR01346">
    <property type="entry name" value="HELNAPAPROT"/>
</dbReference>
<dbReference type="OrthoDB" id="9797023at2"/>
<dbReference type="InterPro" id="IPR023188">
    <property type="entry name" value="DPS_DNA-bd_CS"/>
</dbReference>
<gene>
    <name evidence="4" type="ORF">SAMN04487752_1289</name>
</gene>
<dbReference type="InterPro" id="IPR009078">
    <property type="entry name" value="Ferritin-like_SF"/>
</dbReference>
<comment type="similarity">
    <text evidence="1 2">Belongs to the Dps family.</text>
</comment>
<dbReference type="PANTHER" id="PTHR42932:SF1">
    <property type="entry name" value="GENERAL STRESS PROTEIN 20U"/>
    <property type="match status" value="1"/>
</dbReference>
<dbReference type="EMBL" id="FNJW01000008">
    <property type="protein sequence ID" value="SDQ21713.1"/>
    <property type="molecule type" value="Genomic_DNA"/>
</dbReference>
<dbReference type="InterPro" id="IPR012347">
    <property type="entry name" value="Ferritin-like"/>
</dbReference>